<comment type="function">
    <text evidence="2">Catalyzes the dismutation of two molecules of 6,7-dimethyl-8-ribityllumazine, resulting in the formation of riboflavin and 5-amino-6-(D-ribitylamino)uracil.</text>
</comment>
<dbReference type="EC" id="2.5.1.9" evidence="4 9"/>
<dbReference type="Gene3D" id="2.40.30.20">
    <property type="match status" value="2"/>
</dbReference>
<dbReference type="GO" id="GO:0004746">
    <property type="term" value="F:riboflavin synthase activity"/>
    <property type="evidence" value="ECO:0007669"/>
    <property type="project" value="UniProtKB-EC"/>
</dbReference>
<comment type="pathway">
    <text evidence="3">Cofactor biosynthesis; riboflavin biosynthesis; riboflavin from 2-hydroxy-3-oxobutyl phosphate and 5-amino-6-(D-ribitylamino)uracil: step 2/2.</text>
</comment>
<dbReference type="Proteomes" id="UP001332243">
    <property type="component" value="Unassembled WGS sequence"/>
</dbReference>
<feature type="repeat" description="Lumazine-binding" evidence="10">
    <location>
        <begin position="1"/>
        <end position="97"/>
    </location>
</feature>
<dbReference type="InterPro" id="IPR001783">
    <property type="entry name" value="Lumazine-bd"/>
</dbReference>
<dbReference type="PIRSF" id="PIRSF000498">
    <property type="entry name" value="Riboflavin_syn_A"/>
    <property type="match status" value="1"/>
</dbReference>
<evidence type="ECO:0000256" key="5">
    <source>
        <dbReference type="ARBA" id="ARBA00013950"/>
    </source>
</evidence>
<evidence type="ECO:0000256" key="6">
    <source>
        <dbReference type="ARBA" id="ARBA00022619"/>
    </source>
</evidence>
<dbReference type="NCBIfam" id="NF006767">
    <property type="entry name" value="PRK09289.1"/>
    <property type="match status" value="1"/>
</dbReference>
<dbReference type="NCBIfam" id="NF009566">
    <property type="entry name" value="PRK13020.1"/>
    <property type="match status" value="1"/>
</dbReference>
<comment type="catalytic activity">
    <reaction evidence="1">
        <text>2 6,7-dimethyl-8-(1-D-ribityl)lumazine + H(+) = 5-amino-6-(D-ribitylamino)uracil + riboflavin</text>
        <dbReference type="Rhea" id="RHEA:20772"/>
        <dbReference type="ChEBI" id="CHEBI:15378"/>
        <dbReference type="ChEBI" id="CHEBI:15934"/>
        <dbReference type="ChEBI" id="CHEBI:57986"/>
        <dbReference type="ChEBI" id="CHEBI:58201"/>
        <dbReference type="EC" id="2.5.1.9"/>
    </reaction>
</comment>
<evidence type="ECO:0000256" key="8">
    <source>
        <dbReference type="ARBA" id="ARBA00022737"/>
    </source>
</evidence>
<keyword evidence="8" id="KW-0677">Repeat</keyword>
<keyword evidence="13" id="KW-1185">Reference proteome</keyword>
<accession>A0ABU7RZ70</accession>
<dbReference type="PROSITE" id="PS51177">
    <property type="entry name" value="LUMAZINE_BIND"/>
    <property type="match status" value="2"/>
</dbReference>
<evidence type="ECO:0000259" key="11">
    <source>
        <dbReference type="PROSITE" id="PS51177"/>
    </source>
</evidence>
<dbReference type="RefSeq" id="WP_331216904.1">
    <property type="nucleotide sequence ID" value="NZ_JAZGQK010000023.1"/>
</dbReference>
<keyword evidence="6" id="KW-0686">Riboflavin biosynthesis</keyword>
<evidence type="ECO:0000256" key="3">
    <source>
        <dbReference type="ARBA" id="ARBA00004887"/>
    </source>
</evidence>
<evidence type="ECO:0000313" key="12">
    <source>
        <dbReference type="EMBL" id="MEE6261817.1"/>
    </source>
</evidence>
<gene>
    <name evidence="12" type="ORF">V1633_25350</name>
</gene>
<dbReference type="SUPFAM" id="SSF63380">
    <property type="entry name" value="Riboflavin synthase domain-like"/>
    <property type="match status" value="2"/>
</dbReference>
<dbReference type="InterPro" id="IPR026017">
    <property type="entry name" value="Lumazine-bd_dom"/>
</dbReference>
<evidence type="ECO:0000256" key="9">
    <source>
        <dbReference type="NCBIfam" id="TIGR00187"/>
    </source>
</evidence>
<protein>
    <recommendedName>
        <fullName evidence="5 9">Riboflavin synthase</fullName>
        <ecNumber evidence="4 9">2.5.1.9</ecNumber>
    </recommendedName>
</protein>
<feature type="repeat" description="Lumazine-binding" evidence="10">
    <location>
        <begin position="98"/>
        <end position="194"/>
    </location>
</feature>
<proteinExistence type="predicted"/>
<evidence type="ECO:0000256" key="2">
    <source>
        <dbReference type="ARBA" id="ARBA00002803"/>
    </source>
</evidence>
<name>A0ABU7RZ70_9ACTN</name>
<organism evidence="12 13">
    <name type="scientific">Plantactinospora sonchi</name>
    <dbReference type="NCBI Taxonomy" id="1544735"/>
    <lineage>
        <taxon>Bacteria</taxon>
        <taxon>Bacillati</taxon>
        <taxon>Actinomycetota</taxon>
        <taxon>Actinomycetes</taxon>
        <taxon>Micromonosporales</taxon>
        <taxon>Micromonosporaceae</taxon>
        <taxon>Plantactinospora</taxon>
    </lineage>
</organism>
<dbReference type="InterPro" id="IPR017938">
    <property type="entry name" value="Riboflavin_synthase-like_b-brl"/>
</dbReference>
<evidence type="ECO:0000313" key="13">
    <source>
        <dbReference type="Proteomes" id="UP001332243"/>
    </source>
</evidence>
<evidence type="ECO:0000256" key="4">
    <source>
        <dbReference type="ARBA" id="ARBA00012827"/>
    </source>
</evidence>
<dbReference type="PANTHER" id="PTHR21098:SF12">
    <property type="entry name" value="RIBOFLAVIN SYNTHASE"/>
    <property type="match status" value="1"/>
</dbReference>
<dbReference type="NCBIfam" id="TIGR00187">
    <property type="entry name" value="ribE"/>
    <property type="match status" value="1"/>
</dbReference>
<sequence length="209" mass="21946">MFTGIVEELGELVRRTDTGDDSALVAIRGPLVVSDARHGDSISVNGVCLTVVDVDEDIFTADVMGETFRRTALGALGPGDPVNLERAATLGSRLGGHLVQGHVDGVAEIVRREPAEQWETVTFTLPAGLARYVVEKGSITVDGISLTVAALDAETFSVGLIPTTLKATTLGRKEVGEPVNLEVDVLAKYVERLLTTGGRLPADGLEAVA</sequence>
<keyword evidence="7 12" id="KW-0808">Transferase</keyword>
<dbReference type="EMBL" id="JAZGQK010000023">
    <property type="protein sequence ID" value="MEE6261817.1"/>
    <property type="molecule type" value="Genomic_DNA"/>
</dbReference>
<dbReference type="Pfam" id="PF00677">
    <property type="entry name" value="Lum_binding"/>
    <property type="match status" value="2"/>
</dbReference>
<comment type="caution">
    <text evidence="12">The sequence shown here is derived from an EMBL/GenBank/DDBJ whole genome shotgun (WGS) entry which is preliminary data.</text>
</comment>
<evidence type="ECO:0000256" key="1">
    <source>
        <dbReference type="ARBA" id="ARBA00000968"/>
    </source>
</evidence>
<dbReference type="PANTHER" id="PTHR21098">
    <property type="entry name" value="RIBOFLAVIN SYNTHASE ALPHA CHAIN"/>
    <property type="match status" value="1"/>
</dbReference>
<dbReference type="CDD" id="cd00402">
    <property type="entry name" value="Riboflavin_synthase_like"/>
    <property type="match status" value="1"/>
</dbReference>
<evidence type="ECO:0000256" key="7">
    <source>
        <dbReference type="ARBA" id="ARBA00022679"/>
    </source>
</evidence>
<dbReference type="InterPro" id="IPR023366">
    <property type="entry name" value="ATP_synth_asu-like_sf"/>
</dbReference>
<feature type="domain" description="Lumazine-binding" evidence="11">
    <location>
        <begin position="98"/>
        <end position="194"/>
    </location>
</feature>
<evidence type="ECO:0000256" key="10">
    <source>
        <dbReference type="PROSITE-ProRule" id="PRU00524"/>
    </source>
</evidence>
<feature type="domain" description="Lumazine-binding" evidence="11">
    <location>
        <begin position="1"/>
        <end position="97"/>
    </location>
</feature>
<reference evidence="12 13" key="1">
    <citation type="submission" date="2024-01" db="EMBL/GenBank/DDBJ databases">
        <title>Genome insights into Plantactinospora sonchi sp. nov.</title>
        <authorList>
            <person name="Wang L."/>
        </authorList>
    </citation>
    <scope>NUCLEOTIDE SEQUENCE [LARGE SCALE GENOMIC DNA]</scope>
    <source>
        <strain evidence="12 13">NEAU-QY2</strain>
    </source>
</reference>